<comment type="caution">
    <text evidence="1">The sequence shown here is derived from an EMBL/GenBank/DDBJ whole genome shotgun (WGS) entry which is preliminary data.</text>
</comment>
<protein>
    <recommendedName>
        <fullName evidence="3">Glycine zipper domain-containing protein</fullName>
    </recommendedName>
</protein>
<dbReference type="EMBL" id="AAOF01000001">
    <property type="protein sequence ID" value="EAR23024.1"/>
    <property type="molecule type" value="Genomic_DNA"/>
</dbReference>
<name>A4BL36_9GAMM</name>
<organism evidence="1 2">
    <name type="scientific">Nitrococcus mobilis Nb-231</name>
    <dbReference type="NCBI Taxonomy" id="314278"/>
    <lineage>
        <taxon>Bacteria</taxon>
        <taxon>Pseudomonadati</taxon>
        <taxon>Pseudomonadota</taxon>
        <taxon>Gammaproteobacteria</taxon>
        <taxon>Chromatiales</taxon>
        <taxon>Ectothiorhodospiraceae</taxon>
        <taxon>Nitrococcus</taxon>
    </lineage>
</organism>
<accession>A4BL36</accession>
<dbReference type="Proteomes" id="UP000003374">
    <property type="component" value="Unassembled WGS sequence"/>
</dbReference>
<keyword evidence="2" id="KW-1185">Reference proteome</keyword>
<evidence type="ECO:0000313" key="1">
    <source>
        <dbReference type="EMBL" id="EAR23024.1"/>
    </source>
</evidence>
<proteinExistence type="predicted"/>
<evidence type="ECO:0000313" key="2">
    <source>
        <dbReference type="Proteomes" id="UP000003374"/>
    </source>
</evidence>
<dbReference type="HOGENOM" id="CLU_1118916_0_0_6"/>
<dbReference type="AlphaFoldDB" id="A4BL36"/>
<dbReference type="eggNOG" id="ENOG5030FSN">
    <property type="taxonomic scope" value="Bacteria"/>
</dbReference>
<gene>
    <name evidence="1" type="ORF">NB231_14428</name>
</gene>
<reference evidence="1 2" key="1">
    <citation type="submission" date="2006-02" db="EMBL/GenBank/DDBJ databases">
        <authorList>
            <person name="Waterbury J."/>
            <person name="Ferriera S."/>
            <person name="Johnson J."/>
            <person name="Kravitz S."/>
            <person name="Halpern A."/>
            <person name="Remington K."/>
            <person name="Beeson K."/>
            <person name="Tran B."/>
            <person name="Rogers Y.-H."/>
            <person name="Friedman R."/>
            <person name="Venter J.C."/>
        </authorList>
    </citation>
    <scope>NUCLEOTIDE SEQUENCE [LARGE SCALE GENOMIC DNA]</scope>
    <source>
        <strain evidence="1 2">Nb-231</strain>
    </source>
</reference>
<evidence type="ECO:0008006" key="3">
    <source>
        <dbReference type="Google" id="ProtNLM"/>
    </source>
</evidence>
<sequence length="243" mass="24664">MWVILLLLIISMAGCATYGERVAPVPLPSAQAGAVDVDGAQILARAFVDSKAAEQAFGFDIRGAGLLPVQFVVDNQSGQAMAVQSQQTLLIDQQGNAWPLLSAKRAQERVQSTVVQGESIKAGAKTSLLTGLAGAVAGAAVGIVTGGKVGLSAGKGAAAGAALGAIGGGASRYSQVGQDVRQDLEQNSLENRVIGKGELVHGYLFFPGKDEADTAQSLRLGLRIGQTTRVVTVPITASTAVGG</sequence>